<organism evidence="1 2">
    <name type="scientific">Polyrhizophydium stewartii</name>
    <dbReference type="NCBI Taxonomy" id="2732419"/>
    <lineage>
        <taxon>Eukaryota</taxon>
        <taxon>Fungi</taxon>
        <taxon>Fungi incertae sedis</taxon>
        <taxon>Chytridiomycota</taxon>
        <taxon>Chytridiomycota incertae sedis</taxon>
        <taxon>Chytridiomycetes</taxon>
        <taxon>Rhizophydiales</taxon>
        <taxon>Rhizophydiales incertae sedis</taxon>
        <taxon>Polyrhizophydium</taxon>
    </lineage>
</organism>
<proteinExistence type="predicted"/>
<evidence type="ECO:0000313" key="2">
    <source>
        <dbReference type="Proteomes" id="UP001527925"/>
    </source>
</evidence>
<name>A0ABR4NL15_9FUNG</name>
<dbReference type="InterPro" id="IPR009069">
    <property type="entry name" value="Cys_alpha_HP_mot_SF"/>
</dbReference>
<gene>
    <name evidence="1" type="primary">COX23</name>
    <name evidence="1" type="ORF">HK105_200291</name>
</gene>
<evidence type="ECO:0000313" key="1">
    <source>
        <dbReference type="EMBL" id="KAL2920223.1"/>
    </source>
</evidence>
<dbReference type="Proteomes" id="UP001527925">
    <property type="component" value="Unassembled WGS sequence"/>
</dbReference>
<comment type="caution">
    <text evidence="1">The sequence shown here is derived from an EMBL/GenBank/DDBJ whole genome shotgun (WGS) entry which is preliminary data.</text>
</comment>
<keyword evidence="2" id="KW-1185">Reference proteome</keyword>
<sequence length="69" mass="8126">MGNAESGMEPVESYCKVQALASKRCMNENDFDRDKYRTACAQKFQDYRDCKRRWAELRKQILDGQANEK</sequence>
<dbReference type="PROSITE" id="PS51808">
    <property type="entry name" value="CHCH"/>
    <property type="match status" value="1"/>
</dbReference>
<accession>A0ABR4NL15</accession>
<dbReference type="SUPFAM" id="SSF47072">
    <property type="entry name" value="Cysteine alpha-hairpin motif"/>
    <property type="match status" value="1"/>
</dbReference>
<protein>
    <submittedName>
        <fullName evidence="1">Mitochondrial copper homeostasis protein</fullName>
    </submittedName>
</protein>
<reference evidence="1 2" key="1">
    <citation type="submission" date="2023-09" db="EMBL/GenBank/DDBJ databases">
        <title>Pangenome analysis of Batrachochytrium dendrobatidis and related Chytrids.</title>
        <authorList>
            <person name="Yacoub M.N."/>
            <person name="Stajich J.E."/>
            <person name="James T.Y."/>
        </authorList>
    </citation>
    <scope>NUCLEOTIDE SEQUENCE [LARGE SCALE GENOMIC DNA]</scope>
    <source>
        <strain evidence="1 2">JEL0888</strain>
    </source>
</reference>
<dbReference type="EMBL" id="JADGIZ020000001">
    <property type="protein sequence ID" value="KAL2920223.1"/>
    <property type="molecule type" value="Genomic_DNA"/>
</dbReference>